<dbReference type="Proteomes" id="UP000799421">
    <property type="component" value="Unassembled WGS sequence"/>
</dbReference>
<accession>A0A6A7C186</accession>
<feature type="region of interest" description="Disordered" evidence="1">
    <location>
        <begin position="12"/>
        <end position="34"/>
    </location>
</feature>
<evidence type="ECO:0000313" key="3">
    <source>
        <dbReference type="Proteomes" id="UP000799421"/>
    </source>
</evidence>
<proteinExistence type="predicted"/>
<evidence type="ECO:0000313" key="2">
    <source>
        <dbReference type="EMBL" id="KAF2860448.1"/>
    </source>
</evidence>
<dbReference type="AlphaFoldDB" id="A0A6A7C186"/>
<name>A0A6A7C186_9PEZI</name>
<protein>
    <submittedName>
        <fullName evidence="2">Uncharacterized protein</fullName>
    </submittedName>
</protein>
<evidence type="ECO:0000256" key="1">
    <source>
        <dbReference type="SAM" id="MobiDB-lite"/>
    </source>
</evidence>
<sequence length="189" mass="20881">MHETSYALATNYHAMGTGNDNNSDERARTSAANDEPAATSFLKQGYCESIVLPIKDSQVDKECRAGLAQAYANDYGLNLGAGTLHTGRSIKWFKQFSFADPSTQQRVTLDRLEFVLFHDNSIGNVDCIFSNKTADGNRRISLRMFLTSSHPSVLNKVLTGLPLRRFTDERAITTGAPAVKSQRLYLLSV</sequence>
<keyword evidence="3" id="KW-1185">Reference proteome</keyword>
<gene>
    <name evidence="2" type="ORF">K470DRAFT_264448</name>
</gene>
<dbReference type="EMBL" id="MU005981">
    <property type="protein sequence ID" value="KAF2860448.1"/>
    <property type="molecule type" value="Genomic_DNA"/>
</dbReference>
<organism evidence="2 3">
    <name type="scientific">Piedraia hortae CBS 480.64</name>
    <dbReference type="NCBI Taxonomy" id="1314780"/>
    <lineage>
        <taxon>Eukaryota</taxon>
        <taxon>Fungi</taxon>
        <taxon>Dikarya</taxon>
        <taxon>Ascomycota</taxon>
        <taxon>Pezizomycotina</taxon>
        <taxon>Dothideomycetes</taxon>
        <taxon>Dothideomycetidae</taxon>
        <taxon>Capnodiales</taxon>
        <taxon>Piedraiaceae</taxon>
        <taxon>Piedraia</taxon>
    </lineage>
</organism>
<reference evidence="2" key="1">
    <citation type="journal article" date="2020" name="Stud. Mycol.">
        <title>101 Dothideomycetes genomes: a test case for predicting lifestyles and emergence of pathogens.</title>
        <authorList>
            <person name="Haridas S."/>
            <person name="Albert R."/>
            <person name="Binder M."/>
            <person name="Bloem J."/>
            <person name="Labutti K."/>
            <person name="Salamov A."/>
            <person name="Andreopoulos B."/>
            <person name="Baker S."/>
            <person name="Barry K."/>
            <person name="Bills G."/>
            <person name="Bluhm B."/>
            <person name="Cannon C."/>
            <person name="Castanera R."/>
            <person name="Culley D."/>
            <person name="Daum C."/>
            <person name="Ezra D."/>
            <person name="Gonzalez J."/>
            <person name="Henrissat B."/>
            <person name="Kuo A."/>
            <person name="Liang C."/>
            <person name="Lipzen A."/>
            <person name="Lutzoni F."/>
            <person name="Magnuson J."/>
            <person name="Mondo S."/>
            <person name="Nolan M."/>
            <person name="Ohm R."/>
            <person name="Pangilinan J."/>
            <person name="Park H.-J."/>
            <person name="Ramirez L."/>
            <person name="Alfaro M."/>
            <person name="Sun H."/>
            <person name="Tritt A."/>
            <person name="Yoshinaga Y."/>
            <person name="Zwiers L.-H."/>
            <person name="Turgeon B."/>
            <person name="Goodwin S."/>
            <person name="Spatafora J."/>
            <person name="Crous P."/>
            <person name="Grigoriev I."/>
        </authorList>
    </citation>
    <scope>NUCLEOTIDE SEQUENCE</scope>
    <source>
        <strain evidence="2">CBS 480.64</strain>
    </source>
</reference>